<dbReference type="AlphaFoldDB" id="A0A7W8H8U4"/>
<dbReference type="SMART" id="SM00342">
    <property type="entry name" value="HTH_ARAC"/>
    <property type="match status" value="1"/>
</dbReference>
<evidence type="ECO:0000313" key="6">
    <source>
        <dbReference type="Proteomes" id="UP000543642"/>
    </source>
</evidence>
<sequence length="281" mass="32138">MSDILFPSNFNNNLDLPFMLYSLGMNHPQESVRRPDGLPVYQWIQCLNGRGCVHIQSREYLIHPGQGMFIKPGIPHMYQSVEHQEQWMVSFVCFNGYGIEKLLKNTPLNTSDVFDLGEASQAMDILKKIYNMEPLPPAFAGAKYSAIIYEFLLFLTLHTSRPSDTPRFGQSQRISPVISYIEEHYREPIYLDDIAGLCGLSKEYLCQLFKSATGMSIFDYVQQTRVKHSKELLLGMPDLPAHTIGSLCGFNSSSYFNKIFKKIEHISPGDFRRQNGIVRNH</sequence>
<dbReference type="InterPro" id="IPR037923">
    <property type="entry name" value="HTH-like"/>
</dbReference>
<gene>
    <name evidence="5" type="ORF">HNP82_001104</name>
</gene>
<accession>A0A7W8H8U4</accession>
<dbReference type="Pfam" id="PF02311">
    <property type="entry name" value="AraC_binding"/>
    <property type="match status" value="1"/>
</dbReference>
<dbReference type="PANTHER" id="PTHR43280">
    <property type="entry name" value="ARAC-FAMILY TRANSCRIPTIONAL REGULATOR"/>
    <property type="match status" value="1"/>
</dbReference>
<keyword evidence="1" id="KW-0805">Transcription regulation</keyword>
<dbReference type="EMBL" id="JACHFW010000003">
    <property type="protein sequence ID" value="MBB5263999.1"/>
    <property type="molecule type" value="Genomic_DNA"/>
</dbReference>
<dbReference type="InterPro" id="IPR018060">
    <property type="entry name" value="HTH_AraC"/>
</dbReference>
<dbReference type="Gene3D" id="2.60.120.280">
    <property type="entry name" value="Regulatory protein AraC"/>
    <property type="match status" value="1"/>
</dbReference>
<keyword evidence="3" id="KW-0804">Transcription</keyword>
<dbReference type="Pfam" id="PF12833">
    <property type="entry name" value="HTH_18"/>
    <property type="match status" value="1"/>
</dbReference>
<evidence type="ECO:0000313" key="5">
    <source>
        <dbReference type="EMBL" id="MBB5263999.1"/>
    </source>
</evidence>
<evidence type="ECO:0000259" key="4">
    <source>
        <dbReference type="PROSITE" id="PS01124"/>
    </source>
</evidence>
<dbReference type="PANTHER" id="PTHR43280:SF2">
    <property type="entry name" value="HTH-TYPE TRANSCRIPTIONAL REGULATOR EXSA"/>
    <property type="match status" value="1"/>
</dbReference>
<dbReference type="GO" id="GO:0043565">
    <property type="term" value="F:sequence-specific DNA binding"/>
    <property type="evidence" value="ECO:0007669"/>
    <property type="project" value="InterPro"/>
</dbReference>
<dbReference type="SUPFAM" id="SSF51215">
    <property type="entry name" value="Regulatory protein AraC"/>
    <property type="match status" value="1"/>
</dbReference>
<name>A0A7W8H8U4_9FIRM</name>
<evidence type="ECO:0000256" key="3">
    <source>
        <dbReference type="ARBA" id="ARBA00023163"/>
    </source>
</evidence>
<proteinExistence type="predicted"/>
<reference evidence="5 6" key="1">
    <citation type="submission" date="2020-08" db="EMBL/GenBank/DDBJ databases">
        <title>Genomic Encyclopedia of Type Strains, Phase IV (KMG-IV): sequencing the most valuable type-strain genomes for metagenomic binning, comparative biology and taxonomic classification.</title>
        <authorList>
            <person name="Goeker M."/>
        </authorList>
    </citation>
    <scope>NUCLEOTIDE SEQUENCE [LARGE SCALE GENOMIC DNA]</scope>
    <source>
        <strain evidence="5 6">DSM 106146</strain>
    </source>
</reference>
<protein>
    <submittedName>
        <fullName evidence="5">AraC-like DNA-binding protein</fullName>
    </submittedName>
</protein>
<dbReference type="InterPro" id="IPR003313">
    <property type="entry name" value="AraC-bd"/>
</dbReference>
<dbReference type="SUPFAM" id="SSF46689">
    <property type="entry name" value="Homeodomain-like"/>
    <property type="match status" value="2"/>
</dbReference>
<evidence type="ECO:0000256" key="2">
    <source>
        <dbReference type="ARBA" id="ARBA00023125"/>
    </source>
</evidence>
<dbReference type="Proteomes" id="UP000543642">
    <property type="component" value="Unassembled WGS sequence"/>
</dbReference>
<dbReference type="InterPro" id="IPR009057">
    <property type="entry name" value="Homeodomain-like_sf"/>
</dbReference>
<comment type="caution">
    <text evidence="5">The sequence shown here is derived from an EMBL/GenBank/DDBJ whole genome shotgun (WGS) entry which is preliminary data.</text>
</comment>
<dbReference type="RefSeq" id="WP_183772317.1">
    <property type="nucleotide sequence ID" value="NZ_JACHFW010000003.1"/>
</dbReference>
<dbReference type="GO" id="GO:0003700">
    <property type="term" value="F:DNA-binding transcription factor activity"/>
    <property type="evidence" value="ECO:0007669"/>
    <property type="project" value="InterPro"/>
</dbReference>
<dbReference type="PROSITE" id="PS01124">
    <property type="entry name" value="HTH_ARAC_FAMILY_2"/>
    <property type="match status" value="1"/>
</dbReference>
<organism evidence="5 6">
    <name type="scientific">Catenibacillus scindens</name>
    <dbReference type="NCBI Taxonomy" id="673271"/>
    <lineage>
        <taxon>Bacteria</taxon>
        <taxon>Bacillati</taxon>
        <taxon>Bacillota</taxon>
        <taxon>Clostridia</taxon>
        <taxon>Lachnospirales</taxon>
        <taxon>Lachnospiraceae</taxon>
        <taxon>Catenibacillus</taxon>
    </lineage>
</organism>
<evidence type="ECO:0000256" key="1">
    <source>
        <dbReference type="ARBA" id="ARBA00023015"/>
    </source>
</evidence>
<keyword evidence="2 5" id="KW-0238">DNA-binding</keyword>
<dbReference type="Gene3D" id="1.10.10.60">
    <property type="entry name" value="Homeodomain-like"/>
    <property type="match status" value="2"/>
</dbReference>
<feature type="domain" description="HTH araC/xylS-type" evidence="4">
    <location>
        <begin position="175"/>
        <end position="274"/>
    </location>
</feature>
<keyword evidence="6" id="KW-1185">Reference proteome</keyword>